<evidence type="ECO:0000256" key="1">
    <source>
        <dbReference type="SAM" id="MobiDB-lite"/>
    </source>
</evidence>
<name>A0ABY7N4A8_ALCFA</name>
<dbReference type="EMBL" id="CP096916">
    <property type="protein sequence ID" value="WBM37984.1"/>
    <property type="molecule type" value="Genomic_DNA"/>
</dbReference>
<proteinExistence type="predicted"/>
<reference evidence="2 3" key="1">
    <citation type="submission" date="2022-05" db="EMBL/GenBank/DDBJ databases">
        <title>Complete sequence of strain NY11312.</title>
        <authorList>
            <person name="Zhou D."/>
        </authorList>
    </citation>
    <scope>NUCLEOTIDE SEQUENCE [LARGE SCALE GENOMIC DNA]</scope>
    <source>
        <strain evidence="2 3">NY11312</strain>
    </source>
</reference>
<sequence length="69" mass="7774">MMQAVSHLMPGVQDPIQFNYLSIKYMTENAAPCEENTPVSVQSEGKVLPKSGDTHDRLLIKKQRFKPEA</sequence>
<feature type="compositionally biased region" description="Basic and acidic residues" evidence="1">
    <location>
        <begin position="52"/>
        <end position="69"/>
    </location>
</feature>
<dbReference type="RefSeq" id="WP_270117660.1">
    <property type="nucleotide sequence ID" value="NZ_CP096916.1"/>
</dbReference>
<organism evidence="2 3">
    <name type="scientific">Alcaligenes faecalis</name>
    <dbReference type="NCBI Taxonomy" id="511"/>
    <lineage>
        <taxon>Bacteria</taxon>
        <taxon>Pseudomonadati</taxon>
        <taxon>Pseudomonadota</taxon>
        <taxon>Betaproteobacteria</taxon>
        <taxon>Burkholderiales</taxon>
        <taxon>Alcaligenaceae</taxon>
        <taxon>Alcaligenes</taxon>
    </lineage>
</organism>
<evidence type="ECO:0000313" key="3">
    <source>
        <dbReference type="Proteomes" id="UP001211866"/>
    </source>
</evidence>
<feature type="region of interest" description="Disordered" evidence="1">
    <location>
        <begin position="44"/>
        <end position="69"/>
    </location>
</feature>
<dbReference type="Proteomes" id="UP001211866">
    <property type="component" value="Chromosome"/>
</dbReference>
<keyword evidence="3" id="KW-1185">Reference proteome</keyword>
<evidence type="ECO:0000313" key="2">
    <source>
        <dbReference type="EMBL" id="WBM37984.1"/>
    </source>
</evidence>
<gene>
    <name evidence="2" type="ORF">M2J83_19675</name>
</gene>
<protein>
    <submittedName>
        <fullName evidence="2">Uncharacterized protein</fullName>
    </submittedName>
</protein>
<accession>A0ABY7N4A8</accession>